<dbReference type="SUPFAM" id="SSF158682">
    <property type="entry name" value="TerB-like"/>
    <property type="match status" value="1"/>
</dbReference>
<dbReference type="Gene3D" id="1.10.3680.10">
    <property type="entry name" value="TerB-like"/>
    <property type="match status" value="1"/>
</dbReference>
<dbReference type="Pfam" id="PF07766">
    <property type="entry name" value="LETM1_RBD"/>
    <property type="match status" value="1"/>
</dbReference>
<keyword evidence="1" id="KW-1133">Transmembrane helix</keyword>
<dbReference type="Proteomes" id="UP000236454">
    <property type="component" value="Unassembled WGS sequence"/>
</dbReference>
<keyword evidence="1" id="KW-0472">Membrane</keyword>
<dbReference type="AlphaFoldDB" id="A0A1I7BVQ4"/>
<dbReference type="STRING" id="477690.SAMN05216474_3122"/>
<gene>
    <name evidence="3" type="ORF">SAMN05216474_3122</name>
</gene>
<dbReference type="OrthoDB" id="1421172at2"/>
<dbReference type="RefSeq" id="WP_090253308.1">
    <property type="nucleotide sequence ID" value="NZ_FPAS01000008.1"/>
</dbReference>
<dbReference type="NCBIfam" id="NF040639">
    <property type="entry name" value="LETM1_rel_film"/>
    <property type="match status" value="1"/>
</dbReference>
<dbReference type="CDD" id="cd07177">
    <property type="entry name" value="terB_like"/>
    <property type="match status" value="1"/>
</dbReference>
<proteinExistence type="predicted"/>
<evidence type="ECO:0000259" key="2">
    <source>
        <dbReference type="Pfam" id="PF07766"/>
    </source>
</evidence>
<dbReference type="EMBL" id="FPAS01000008">
    <property type="protein sequence ID" value="SFT91272.1"/>
    <property type="molecule type" value="Genomic_DNA"/>
</dbReference>
<keyword evidence="4" id="KW-1185">Reference proteome</keyword>
<dbReference type="GO" id="GO:0043022">
    <property type="term" value="F:ribosome binding"/>
    <property type="evidence" value="ECO:0007669"/>
    <property type="project" value="InterPro"/>
</dbReference>
<evidence type="ECO:0000256" key="1">
    <source>
        <dbReference type="SAM" id="Phobius"/>
    </source>
</evidence>
<dbReference type="InterPro" id="IPR033122">
    <property type="entry name" value="LETM1-like_RBD"/>
</dbReference>
<accession>A0A1I7BVQ4</accession>
<reference evidence="3 4" key="1">
    <citation type="submission" date="2016-10" db="EMBL/GenBank/DDBJ databases">
        <authorList>
            <person name="de Groot N.N."/>
        </authorList>
    </citation>
    <scope>NUCLEOTIDE SEQUENCE [LARGE SCALE GENOMIC DNA]</scope>
    <source>
        <strain evidence="3 4">CGMCC 1.7005</strain>
    </source>
</reference>
<feature type="transmembrane region" description="Helical" evidence="1">
    <location>
        <begin position="378"/>
        <end position="400"/>
    </location>
</feature>
<keyword evidence="1" id="KW-0812">Transmembrane</keyword>
<name>A0A1I7BVQ4_9FLAO</name>
<organism evidence="3 4">
    <name type="scientific">Lishizhenia tianjinensis</name>
    <dbReference type="NCBI Taxonomy" id="477690"/>
    <lineage>
        <taxon>Bacteria</taxon>
        <taxon>Pseudomonadati</taxon>
        <taxon>Bacteroidota</taxon>
        <taxon>Flavobacteriia</taxon>
        <taxon>Flavobacteriales</taxon>
        <taxon>Crocinitomicaceae</taxon>
        <taxon>Lishizhenia</taxon>
    </lineage>
</organism>
<sequence>MLSPGAKGWIKKYEQLLDEGMFTIKEVNPMHISTDEHLRLESIRTGLAFGFPAQLLYATNLPQEQWTIEEKLKVLLFESLLSVYNLECRDTSKEDFLQKVLGFYKMHDSRSILNFYKKLIPESDYDKLEKILDKRIGIRKTMENKLWVNYLNNSVVYLDVLLFKKYLASPEHTLQVNYKQRVKTLLKTIIMAVNSDNNVAKREKMLFDVFLASANLKEEERKEMNQLFKEGDVDFEDLDSCHQEDWIFKHYLLDICSLCIFADNDAADEELKFLQNFCEHYRIPLDELPNSIALVETFLLDNQHKISFLKESSQYDKLFSNLSRRWIKILSRNKDKLAQELKQSKELVYLINKSMKEELTAEEKEKVRVQFLDIVKSMPALAIFMLPGGAILLPLVLKVIPDLVPSAFKNNALDDKSTKFKE</sequence>
<feature type="domain" description="Letm1 RBD" evidence="2">
    <location>
        <begin position="359"/>
        <end position="416"/>
    </location>
</feature>
<protein>
    <submittedName>
        <fullName evidence="3">LETM1-like protein</fullName>
    </submittedName>
</protein>
<evidence type="ECO:0000313" key="4">
    <source>
        <dbReference type="Proteomes" id="UP000236454"/>
    </source>
</evidence>
<evidence type="ECO:0000313" key="3">
    <source>
        <dbReference type="EMBL" id="SFT91272.1"/>
    </source>
</evidence>
<dbReference type="InterPro" id="IPR029024">
    <property type="entry name" value="TerB-like"/>
</dbReference>